<name>A0A0A3ZBQ2_9GAMM</name>
<protein>
    <submittedName>
        <fullName evidence="2">Anti-sigma factor</fullName>
    </submittedName>
</protein>
<proteinExistence type="predicted"/>
<dbReference type="Proteomes" id="UP000030351">
    <property type="component" value="Unassembled WGS sequence"/>
</dbReference>
<keyword evidence="1" id="KW-1133">Transmembrane helix</keyword>
<keyword evidence="3" id="KW-1185">Reference proteome</keyword>
<sequence>MKGQQPEEQELHAWLDGQADEEISRRVERWLAENPQAAAEVEGWRQDARQLRLAMQQHALPMETPEPVQLRRRVRQQRQWRVAAACALVLTLSLGGWSGWKLKDVQIAQRQLPMEDAVQAYKLFGTGSLANLDVVSAGHGELASWVQRYFINGTLPPNLEQFGYRLLGARLMATNNGPAALVMYQNPHGIRVAWYIRPVEPVRLPHGERRASDLMAQYWSDNHYNYALVTPSDASEVDTMRQAIRQSTS</sequence>
<organism evidence="2 3">
    <name type="scientific">Erwinia typographi</name>
    <dbReference type="NCBI Taxonomy" id="371042"/>
    <lineage>
        <taxon>Bacteria</taxon>
        <taxon>Pseudomonadati</taxon>
        <taxon>Pseudomonadota</taxon>
        <taxon>Gammaproteobacteria</taxon>
        <taxon>Enterobacterales</taxon>
        <taxon>Erwiniaceae</taxon>
        <taxon>Erwinia</taxon>
    </lineage>
</organism>
<gene>
    <name evidence="2" type="ORF">NG99_04210</name>
</gene>
<comment type="caution">
    <text evidence="2">The sequence shown here is derived from an EMBL/GenBank/DDBJ whole genome shotgun (WGS) entry which is preliminary data.</text>
</comment>
<accession>A0A0A3ZBQ2</accession>
<dbReference type="AlphaFoldDB" id="A0A0A3ZBQ2"/>
<evidence type="ECO:0000313" key="2">
    <source>
        <dbReference type="EMBL" id="KGT95234.1"/>
    </source>
</evidence>
<evidence type="ECO:0000256" key="1">
    <source>
        <dbReference type="SAM" id="Phobius"/>
    </source>
</evidence>
<feature type="transmembrane region" description="Helical" evidence="1">
    <location>
        <begin position="80"/>
        <end position="100"/>
    </location>
</feature>
<reference evidence="2 3" key="1">
    <citation type="submission" date="2014-10" db="EMBL/GenBank/DDBJ databases">
        <title>Genome sequence of Erwinia typographi M043b.</title>
        <authorList>
            <person name="Chan K.-G."/>
            <person name="Tan W.-S."/>
        </authorList>
    </citation>
    <scope>NUCLEOTIDE SEQUENCE [LARGE SCALE GENOMIC DNA]</scope>
    <source>
        <strain evidence="2 3">M043b</strain>
    </source>
</reference>
<dbReference type="EMBL" id="JRUQ01000018">
    <property type="protein sequence ID" value="KGT95234.1"/>
    <property type="molecule type" value="Genomic_DNA"/>
</dbReference>
<dbReference type="STRING" id="371042.NG99_04210"/>
<keyword evidence="1" id="KW-0812">Transmembrane</keyword>
<evidence type="ECO:0000313" key="3">
    <source>
        <dbReference type="Proteomes" id="UP000030351"/>
    </source>
</evidence>
<dbReference type="RefSeq" id="WP_034888735.1">
    <property type="nucleotide sequence ID" value="NZ_JRUQ01000018.1"/>
</dbReference>
<keyword evidence="1" id="KW-0472">Membrane</keyword>
<dbReference type="OrthoDB" id="9152892at2"/>
<dbReference type="eggNOG" id="COG5662">
    <property type="taxonomic scope" value="Bacteria"/>
</dbReference>